<dbReference type="GO" id="GO:0031418">
    <property type="term" value="F:L-ascorbic acid binding"/>
    <property type="evidence" value="ECO:0007669"/>
    <property type="project" value="InterPro"/>
</dbReference>
<comment type="cofactor">
    <cofactor evidence="1">
        <name>L-ascorbate</name>
        <dbReference type="ChEBI" id="CHEBI:38290"/>
    </cofactor>
</comment>
<sequence length="311" mass="34721">MGRGPRKRAKAAAAAATQAAATKETGPEADAEPSEPAPKKRRRQAEAGEESGDEMLTVDRAASRLSRWAEDEAKQQRWLESRGGGLEGRLEENGASILRLRDFLPLDMAECVLTLLKSLPEEAWELSQRSEKEAAQHRFASADVMDIPQLAPLRSVFWKLLPSLHGEPTLPIFSAGRYGEADYIGRHDDKAHVPFFDGNTIYSRTVAAIWYLTKDWDESDGGQLEDLEEGPDDPNRRLVPIFNSLVVFKVPHWHAVTAVTAKRPRYSIFGWWHQKGKRYDLDASTEGGKAKKPKVIKRRKKKPMQGAVSAA</sequence>
<evidence type="ECO:0000256" key="1">
    <source>
        <dbReference type="ARBA" id="ARBA00001961"/>
    </source>
</evidence>
<evidence type="ECO:0000256" key="2">
    <source>
        <dbReference type="ARBA" id="ARBA00022723"/>
    </source>
</evidence>
<dbReference type="PROSITE" id="PS51471">
    <property type="entry name" value="FE2OG_OXY"/>
    <property type="match status" value="1"/>
</dbReference>
<dbReference type="Pfam" id="PF13661">
    <property type="entry name" value="2OG-FeII_Oxy_4"/>
    <property type="match status" value="1"/>
</dbReference>
<keyword evidence="3" id="KW-0223">Dioxygenase</keyword>
<feature type="region of interest" description="Disordered" evidence="6">
    <location>
        <begin position="283"/>
        <end position="311"/>
    </location>
</feature>
<reference evidence="7 8" key="1">
    <citation type="submission" date="2016-02" db="EMBL/GenBank/DDBJ databases">
        <title>Genome analysis of coral dinoflagellate symbionts highlights evolutionary adaptations to a symbiotic lifestyle.</title>
        <authorList>
            <person name="Aranda M."/>
            <person name="Li Y."/>
            <person name="Liew Y.J."/>
            <person name="Baumgarten S."/>
            <person name="Simakov O."/>
            <person name="Wilson M."/>
            <person name="Piel J."/>
            <person name="Ashoor H."/>
            <person name="Bougouffa S."/>
            <person name="Bajic V.B."/>
            <person name="Ryu T."/>
            <person name="Ravasi T."/>
            <person name="Bayer T."/>
            <person name="Micklem G."/>
            <person name="Kim H."/>
            <person name="Bhak J."/>
            <person name="Lajeunesse T.C."/>
            <person name="Voolstra C.R."/>
        </authorList>
    </citation>
    <scope>NUCLEOTIDE SEQUENCE [LARGE SCALE GENOMIC DNA]</scope>
    <source>
        <strain evidence="7 8">CCMP2467</strain>
    </source>
</reference>
<dbReference type="Gene3D" id="2.60.120.620">
    <property type="entry name" value="q2cbj1_9rhob like domain"/>
    <property type="match status" value="1"/>
</dbReference>
<dbReference type="Proteomes" id="UP000186817">
    <property type="component" value="Unassembled WGS sequence"/>
</dbReference>
<dbReference type="OMA" id="HWHAVTA"/>
<dbReference type="SMART" id="SM00702">
    <property type="entry name" value="P4Hc"/>
    <property type="match status" value="1"/>
</dbReference>
<dbReference type="GO" id="GO:0005506">
    <property type="term" value="F:iron ion binding"/>
    <property type="evidence" value="ECO:0007669"/>
    <property type="project" value="InterPro"/>
</dbReference>
<evidence type="ECO:0000313" key="7">
    <source>
        <dbReference type="EMBL" id="OLP99052.1"/>
    </source>
</evidence>
<feature type="compositionally biased region" description="Low complexity" evidence="6">
    <location>
        <begin position="11"/>
        <end position="23"/>
    </location>
</feature>
<protein>
    <submittedName>
        <fullName evidence="7">Prolyl 3-hydroxylase OGFOD1</fullName>
    </submittedName>
</protein>
<feature type="compositionally biased region" description="Basic residues" evidence="6">
    <location>
        <begin position="1"/>
        <end position="10"/>
    </location>
</feature>
<evidence type="ECO:0000256" key="3">
    <source>
        <dbReference type="ARBA" id="ARBA00022964"/>
    </source>
</evidence>
<dbReference type="InterPro" id="IPR051842">
    <property type="entry name" value="uS12_prolyl_hydroxylase"/>
</dbReference>
<dbReference type="GO" id="GO:0051213">
    <property type="term" value="F:dioxygenase activity"/>
    <property type="evidence" value="ECO:0007669"/>
    <property type="project" value="UniProtKB-KW"/>
</dbReference>
<name>A0A1Q9DV58_SYMMI</name>
<evidence type="ECO:0000256" key="4">
    <source>
        <dbReference type="ARBA" id="ARBA00023002"/>
    </source>
</evidence>
<dbReference type="OrthoDB" id="445777at2759"/>
<dbReference type="AlphaFoldDB" id="A0A1Q9DV58"/>
<evidence type="ECO:0000256" key="6">
    <source>
        <dbReference type="SAM" id="MobiDB-lite"/>
    </source>
</evidence>
<dbReference type="PANTHER" id="PTHR12117:SF0">
    <property type="entry name" value="PROLYL 3-HYDROXYLASE OGFOD1"/>
    <property type="match status" value="1"/>
</dbReference>
<dbReference type="EMBL" id="LSRX01000376">
    <property type="protein sequence ID" value="OLP99052.1"/>
    <property type="molecule type" value="Genomic_DNA"/>
</dbReference>
<feature type="compositionally biased region" description="Basic residues" evidence="6">
    <location>
        <begin position="290"/>
        <end position="303"/>
    </location>
</feature>
<dbReference type="PANTHER" id="PTHR12117">
    <property type="entry name" value="HISTONE ACETYLTRANSFERASE COMPLEX"/>
    <property type="match status" value="1"/>
</dbReference>
<dbReference type="InterPro" id="IPR039558">
    <property type="entry name" value="TPA1/OFD1_N"/>
</dbReference>
<keyword evidence="4" id="KW-0560">Oxidoreductase</keyword>
<dbReference type="InterPro" id="IPR005123">
    <property type="entry name" value="Oxoglu/Fe-dep_dioxygenase_dom"/>
</dbReference>
<feature type="region of interest" description="Disordered" evidence="6">
    <location>
        <begin position="1"/>
        <end position="58"/>
    </location>
</feature>
<keyword evidence="5" id="KW-0408">Iron</keyword>
<comment type="caution">
    <text evidence="7">The sequence shown here is derived from an EMBL/GenBank/DDBJ whole genome shotgun (WGS) entry which is preliminary data.</text>
</comment>
<organism evidence="7 8">
    <name type="scientific">Symbiodinium microadriaticum</name>
    <name type="common">Dinoflagellate</name>
    <name type="synonym">Zooxanthella microadriatica</name>
    <dbReference type="NCBI Taxonomy" id="2951"/>
    <lineage>
        <taxon>Eukaryota</taxon>
        <taxon>Sar</taxon>
        <taxon>Alveolata</taxon>
        <taxon>Dinophyceae</taxon>
        <taxon>Suessiales</taxon>
        <taxon>Symbiodiniaceae</taxon>
        <taxon>Symbiodinium</taxon>
    </lineage>
</organism>
<keyword evidence="2" id="KW-0479">Metal-binding</keyword>
<evidence type="ECO:0000256" key="5">
    <source>
        <dbReference type="ARBA" id="ARBA00023004"/>
    </source>
</evidence>
<gene>
    <name evidence="7" type="primary">ogfod1</name>
    <name evidence="7" type="ORF">AK812_SmicGene18436</name>
</gene>
<evidence type="ECO:0000313" key="8">
    <source>
        <dbReference type="Proteomes" id="UP000186817"/>
    </source>
</evidence>
<keyword evidence="8" id="KW-1185">Reference proteome</keyword>
<dbReference type="GO" id="GO:0016705">
    <property type="term" value="F:oxidoreductase activity, acting on paired donors, with incorporation or reduction of molecular oxygen"/>
    <property type="evidence" value="ECO:0007669"/>
    <property type="project" value="InterPro"/>
</dbReference>
<accession>A0A1Q9DV58</accession>
<proteinExistence type="predicted"/>
<dbReference type="InterPro" id="IPR006620">
    <property type="entry name" value="Pro_4_hyd_alph"/>
</dbReference>